<keyword evidence="2" id="KW-1133">Transmembrane helix</keyword>
<dbReference type="InterPro" id="IPR003961">
    <property type="entry name" value="FN3_dom"/>
</dbReference>
<dbReference type="Pfam" id="PF25023">
    <property type="entry name" value="TEN_YD-shell"/>
    <property type="match status" value="1"/>
</dbReference>
<dbReference type="InterPro" id="IPR006530">
    <property type="entry name" value="YD"/>
</dbReference>
<evidence type="ECO:0000256" key="2">
    <source>
        <dbReference type="SAM" id="Phobius"/>
    </source>
</evidence>
<protein>
    <submittedName>
        <fullName evidence="5">RHS repeat-associated protein</fullName>
    </submittedName>
</protein>
<keyword evidence="6" id="KW-1185">Reference proteome</keyword>
<dbReference type="PANTHER" id="PTHR32305">
    <property type="match status" value="1"/>
</dbReference>
<dbReference type="InterPro" id="IPR022385">
    <property type="entry name" value="Rhs_assc_core"/>
</dbReference>
<feature type="signal peptide" evidence="3">
    <location>
        <begin position="1"/>
        <end position="20"/>
    </location>
</feature>
<dbReference type="InterPro" id="IPR056823">
    <property type="entry name" value="TEN-like_YD-shell"/>
</dbReference>
<feature type="domain" description="Fibronectin type-III" evidence="4">
    <location>
        <begin position="446"/>
        <end position="541"/>
    </location>
</feature>
<dbReference type="NCBIfam" id="TIGR03696">
    <property type="entry name" value="Rhs_assc_core"/>
    <property type="match status" value="1"/>
</dbReference>
<feature type="chain" id="PRO_5030937740" evidence="3">
    <location>
        <begin position="21"/>
        <end position="2239"/>
    </location>
</feature>
<proteinExistence type="predicted"/>
<dbReference type="SUPFAM" id="SSF49265">
    <property type="entry name" value="Fibronectin type III"/>
    <property type="match status" value="3"/>
</dbReference>
<feature type="domain" description="Fibronectin type-III" evidence="4">
    <location>
        <begin position="163"/>
        <end position="252"/>
    </location>
</feature>
<dbReference type="RefSeq" id="WP_183971964.1">
    <property type="nucleotide sequence ID" value="NZ_JACIBY010000002.1"/>
</dbReference>
<comment type="caution">
    <text evidence="5">The sequence shown here is derived from an EMBL/GenBank/DDBJ whole genome shotgun (WGS) entry which is preliminary data.</text>
</comment>
<dbReference type="InterPro" id="IPR050708">
    <property type="entry name" value="T6SS_VgrG/RHS"/>
</dbReference>
<dbReference type="InterPro" id="IPR031325">
    <property type="entry name" value="RHS_repeat"/>
</dbReference>
<dbReference type="EMBL" id="JACIBY010000002">
    <property type="protein sequence ID" value="MBB3837212.1"/>
    <property type="molecule type" value="Genomic_DNA"/>
</dbReference>
<evidence type="ECO:0000259" key="4">
    <source>
        <dbReference type="PROSITE" id="PS50853"/>
    </source>
</evidence>
<keyword evidence="2" id="KW-0812">Transmembrane</keyword>
<dbReference type="Pfam" id="PF07705">
    <property type="entry name" value="CARDB"/>
    <property type="match status" value="2"/>
</dbReference>
<dbReference type="InterPro" id="IPR013783">
    <property type="entry name" value="Ig-like_fold"/>
</dbReference>
<organism evidence="5 6">
    <name type="scientific">Runella defluvii</name>
    <dbReference type="NCBI Taxonomy" id="370973"/>
    <lineage>
        <taxon>Bacteria</taxon>
        <taxon>Pseudomonadati</taxon>
        <taxon>Bacteroidota</taxon>
        <taxon>Cytophagia</taxon>
        <taxon>Cytophagales</taxon>
        <taxon>Spirosomataceae</taxon>
        <taxon>Runella</taxon>
    </lineage>
</organism>
<dbReference type="PROSITE" id="PS50853">
    <property type="entry name" value="FN3"/>
    <property type="match status" value="4"/>
</dbReference>
<keyword evidence="2" id="KW-0472">Membrane</keyword>
<accession>A0A7W6EPC5</accession>
<sequence length="2239" mass="243021">MKTIIFYLFLLMPFIAIGQASTYTISGTSLTTCASATSTGTGTPCGLNYDAGNIKFASDPTILNTTLTVVINKCSGANTTGSVYLKMSSSSAINDIVCGTELNSASNRTIGTATNTSLSADLSSQFTSGTRYFTVVFINSSNVRSYTKTFSVTATPPTCTLPAPSIGSASNISTSGFRANWNAVSGAYSYTVNMTTIGGSYPGTQVTVSNTNYDFFGLSSNTQYKYQVRANCSNGLSGPFGGTLDYPTTLSLTCTVPSGLSTSNITETGYTATWAAVAGASSYSLESVLNSNSYTGNLITTSSNSYTFSNIPNGTYKFQVRANCSNGVSSVMSGSLTGIQLPPPLAIPSLTSPINSQTTSSTSVTLQWSKNGNSTGVDYQLRLRNVTDNIVVYDYTSLNDVSSTTVSLQNGKEYSWVIRARKTGNSDKESAPATFFTPAATCSLTLPAANTGTSSNFSSTGFAASWPAVSGATEYQINVTTFNNTTYSAPLSFTGSTTTNSINVTGLSPATQYRYQIRAKCANGVWTVWSPTLDTPTTPSSPPDFTVSAVSLSSQSVQRGNNVQVNYTINNLGGTTSANIRTRFFLSTNTTYSADDTELNFPSDITNGLGAGASLPSNTQVNIPTSATAGSKYVIVFVDGNSQITESNENNNTSFAFITITDPLPPDLQVSNLSLNPASVQKGGTFTLNYTFSNPGGAAGAFDVRFYLSSNSSYDANDTQLDIFSVSSYAGGGNTQNLSRSLTIPSTANAGGNYILVVADLNDQIAESNESNNRSFVFITVTDAPFVNVSSPAANSTYQTGATLPITYAFTGYTGNVSIEITAGTNGTVGILPAIADNEPNTGSKSWLIPTTFAPGQYRIKVYNTGAGTGGNPTIVNYSGVFNIGTGSTCPTCPNFNLTLSSFPLTGQEGLCAAQYLCNSKIIQPNQPNPTNLILREDVAKIALLSGLTDGDIITVSGGGGSFPADFFPTTFTDLFQGTTAQYHRYAKILSYFQGTDATTPTTPFDRYKPFPNNDVVRPYFNPTDNISRIDLLKVYLETWNIDETSNGNQPLYFNDISGLTPDQSNYLKKAVQLGLVQNGTAANLIAFRPYDINGVSGTATREEAFLILYRLRALANQTKPDFTLNSNYYQPANQSIGNLSIYKGLTQGNFSHHTSTDFGINDIGFSLNFAHSYQSFMTLLPDEWKVVQPLGYGWTHPYNVYMFTTVQINDASGAVAGKPLLVLAWGDGTFDVYDNTNVNSPTPITIGTNYNILTRVNSTSYTIKTKSQHVYTFNQQGSEAGLYRLTNIKDRYNNTLSIVYKAGTVVPFSPVSQVIDYVQAPSGRRINFTYDTQNRITNVNFPGSSTNTRNLTFAYTNKNLTSFKDAKGQSTGKTTTYTYGTGTEIYLLKQIAFPRGNKIENVYDPNSRLQWTQARDADNNITAKTQIDDPGQYDNTGSFKSKWTQNCSCPNSQSEAKYDKNGITTEFQNKVIKVLSPASANHPSMPSAVTYSTLNGSNPQTYTPTYDSNGNVLSISRPDGKSETFTYDAYHNRRTHTDAKNITTTYNWSSDGKFLNSIVRPIDNGSNLTQSFSYQTNGLMSSSTNNENIVTNFGYDARGNMNSIQIPVLGISSSAVYDFASRMTSNTNARGKTTTYLFDDNDNLTRETDPLSRQTNYGYDDNDNLTTITNAKNEVTTLGYDGFDRLISETFGGKTKTYVYDNGQNRLTEFRKAGYANNNAKRFSYTYDANNRLYGNGYITEIGYDPLNRMSSIKGGTQATHQLSNFSYDALNRLTGYTDAWNNTVGYGYDDNGNETRIDYPNGNKLYKTYDNLNRLKTVSWNTILVATYNYVGSRLDNVVYGNNVKTQYSYDNAGRPTGISTKTNNGTGGTIYAATFTLDNLGNHTEENETQPFATLPVPTAGTTSSTFTNNKINNLGSTNFTHDDDGNITAKGSSTYGYDLEDNLISYTGSGLTMTALYDAFGNRRSVTRNGTETRYVLDINGLATVLAETNGSNTVQNYYLHGLGLVARVKADGTLHYYHGDFRGSTIALTNTSQTITHKYQYDEFGNLTNSQEADPNPFRYVGTYGIMHESPDLTYMRARYYDPTTGRFNSEDPIWSTNLYPYAGNNGVINIDINGQSINNISELINWTAQSWWNSKHVSKQLIDMGVEGYKLIQSNPRVALALLYGEYYKRLVELSVYGFNARYASHVRYIEQTLVPLIRYTSRLIGLSVTVTAAKFGIAAGAAIIILFPGQAR</sequence>
<evidence type="ECO:0000313" key="5">
    <source>
        <dbReference type="EMBL" id="MBB3837212.1"/>
    </source>
</evidence>
<feature type="domain" description="Fibronectin type-III" evidence="4">
    <location>
        <begin position="256"/>
        <end position="344"/>
    </location>
</feature>
<gene>
    <name evidence="5" type="ORF">FHS57_001206</name>
</gene>
<feature type="domain" description="Fibronectin type-III" evidence="4">
    <location>
        <begin position="350"/>
        <end position="440"/>
    </location>
</feature>
<dbReference type="Pfam" id="PF05593">
    <property type="entry name" value="RHS_repeat"/>
    <property type="match status" value="1"/>
</dbReference>
<dbReference type="Gene3D" id="2.180.10.10">
    <property type="entry name" value="RHS repeat-associated core"/>
    <property type="match status" value="1"/>
</dbReference>
<keyword evidence="1" id="KW-0677">Repeat</keyword>
<dbReference type="InterPro" id="IPR011635">
    <property type="entry name" value="CARDB"/>
</dbReference>
<feature type="transmembrane region" description="Helical" evidence="2">
    <location>
        <begin position="2210"/>
        <end position="2234"/>
    </location>
</feature>
<dbReference type="NCBIfam" id="TIGR01643">
    <property type="entry name" value="YD_repeat_2x"/>
    <property type="match status" value="4"/>
</dbReference>
<dbReference type="Gene3D" id="2.60.40.10">
    <property type="entry name" value="Immunoglobulins"/>
    <property type="match status" value="6"/>
</dbReference>
<dbReference type="SMART" id="SM00060">
    <property type="entry name" value="FN3"/>
    <property type="match status" value="4"/>
</dbReference>
<dbReference type="InterPro" id="IPR036116">
    <property type="entry name" value="FN3_sf"/>
</dbReference>
<dbReference type="PANTHER" id="PTHR32305:SF15">
    <property type="entry name" value="PROTEIN RHSA-RELATED"/>
    <property type="match status" value="1"/>
</dbReference>
<evidence type="ECO:0000256" key="1">
    <source>
        <dbReference type="ARBA" id="ARBA00022737"/>
    </source>
</evidence>
<dbReference type="Proteomes" id="UP000541352">
    <property type="component" value="Unassembled WGS sequence"/>
</dbReference>
<reference evidence="5 6" key="1">
    <citation type="submission" date="2020-08" db="EMBL/GenBank/DDBJ databases">
        <title>Genomic Encyclopedia of Type Strains, Phase IV (KMG-IV): sequencing the most valuable type-strain genomes for metagenomic binning, comparative biology and taxonomic classification.</title>
        <authorList>
            <person name="Goeker M."/>
        </authorList>
    </citation>
    <scope>NUCLEOTIDE SEQUENCE [LARGE SCALE GENOMIC DNA]</scope>
    <source>
        <strain evidence="5 6">DSM 17976</strain>
    </source>
</reference>
<name>A0A7W6EPC5_9BACT</name>
<keyword evidence="3" id="KW-0732">Signal</keyword>
<evidence type="ECO:0000313" key="6">
    <source>
        <dbReference type="Proteomes" id="UP000541352"/>
    </source>
</evidence>
<evidence type="ECO:0000256" key="3">
    <source>
        <dbReference type="SAM" id="SignalP"/>
    </source>
</evidence>